<dbReference type="PANTHER" id="PTHR31595:SF57">
    <property type="entry name" value="OS04G0481900 PROTEIN"/>
    <property type="match status" value="1"/>
</dbReference>
<dbReference type="GO" id="GO:0006629">
    <property type="term" value="P:lipid metabolic process"/>
    <property type="evidence" value="ECO:0007669"/>
    <property type="project" value="InterPro"/>
</dbReference>
<feature type="domain" description="Wax synthase" evidence="10">
    <location>
        <begin position="313"/>
        <end position="366"/>
    </location>
</feature>
<feature type="compositionally biased region" description="Basic and acidic residues" evidence="8">
    <location>
        <begin position="138"/>
        <end position="148"/>
    </location>
</feature>
<comment type="caution">
    <text evidence="11">The sequence shown here is derived from an EMBL/GenBank/DDBJ whole genome shotgun (WGS) entry which is preliminary data.</text>
</comment>
<feature type="transmembrane region" description="Helical" evidence="9">
    <location>
        <begin position="224"/>
        <end position="243"/>
    </location>
</feature>
<comment type="subcellular location">
    <subcellularLocation>
        <location evidence="1">Membrane</location>
        <topology evidence="1">Multi-pass membrane protein</topology>
    </subcellularLocation>
</comment>
<proteinExistence type="inferred from homology"/>
<evidence type="ECO:0000256" key="6">
    <source>
        <dbReference type="ARBA" id="ARBA00022989"/>
    </source>
</evidence>
<feature type="transmembrane region" description="Helical" evidence="9">
    <location>
        <begin position="267"/>
        <end position="293"/>
    </location>
</feature>
<dbReference type="Pfam" id="PF13813">
    <property type="entry name" value="MBOAT_2"/>
    <property type="match status" value="1"/>
</dbReference>
<keyword evidence="4" id="KW-0808">Transferase</keyword>
<evidence type="ECO:0000256" key="2">
    <source>
        <dbReference type="ARBA" id="ARBA00005179"/>
    </source>
</evidence>
<keyword evidence="6 9" id="KW-1133">Transmembrane helix</keyword>
<dbReference type="AlphaFoldDB" id="A0AAV0AIG7"/>
<dbReference type="GO" id="GO:0016020">
    <property type="term" value="C:membrane"/>
    <property type="evidence" value="ECO:0007669"/>
    <property type="project" value="UniProtKB-SubCell"/>
</dbReference>
<keyword evidence="12" id="KW-1185">Reference proteome</keyword>
<dbReference type="PANTHER" id="PTHR31595">
    <property type="entry name" value="LONG-CHAIN-ALCOHOL O-FATTY-ACYLTRANSFERASE 3-RELATED"/>
    <property type="match status" value="1"/>
</dbReference>
<evidence type="ECO:0000259" key="10">
    <source>
        <dbReference type="Pfam" id="PF13813"/>
    </source>
</evidence>
<evidence type="ECO:0000313" key="12">
    <source>
        <dbReference type="Proteomes" id="UP001153365"/>
    </source>
</evidence>
<evidence type="ECO:0000256" key="8">
    <source>
        <dbReference type="SAM" id="MobiDB-lite"/>
    </source>
</evidence>
<evidence type="ECO:0000256" key="5">
    <source>
        <dbReference type="ARBA" id="ARBA00022692"/>
    </source>
</evidence>
<dbReference type="EMBL" id="CALTRL010000205">
    <property type="protein sequence ID" value="CAH7667141.1"/>
    <property type="molecule type" value="Genomic_DNA"/>
</dbReference>
<dbReference type="InterPro" id="IPR044851">
    <property type="entry name" value="Wax_synthase"/>
</dbReference>
<feature type="transmembrane region" description="Helical" evidence="9">
    <location>
        <begin position="93"/>
        <end position="112"/>
    </location>
</feature>
<feature type="region of interest" description="Disordered" evidence="8">
    <location>
        <begin position="132"/>
        <end position="151"/>
    </location>
</feature>
<evidence type="ECO:0000256" key="3">
    <source>
        <dbReference type="ARBA" id="ARBA00007282"/>
    </source>
</evidence>
<feature type="transmembrane region" description="Helical" evidence="9">
    <location>
        <begin position="29"/>
        <end position="48"/>
    </location>
</feature>
<evidence type="ECO:0000256" key="1">
    <source>
        <dbReference type="ARBA" id="ARBA00004141"/>
    </source>
</evidence>
<accession>A0AAV0AIG7</accession>
<evidence type="ECO:0000313" key="11">
    <source>
        <dbReference type="EMBL" id="CAH7667141.1"/>
    </source>
</evidence>
<feature type="transmembrane region" description="Helical" evidence="9">
    <location>
        <begin position="55"/>
        <end position="73"/>
    </location>
</feature>
<comment type="pathway">
    <text evidence="2">Secondary metabolite biosynthesis.</text>
</comment>
<organism evidence="11 12">
    <name type="scientific">Phakopsora pachyrhizi</name>
    <name type="common">Asian soybean rust disease fungus</name>
    <dbReference type="NCBI Taxonomy" id="170000"/>
    <lineage>
        <taxon>Eukaryota</taxon>
        <taxon>Fungi</taxon>
        <taxon>Dikarya</taxon>
        <taxon>Basidiomycota</taxon>
        <taxon>Pucciniomycotina</taxon>
        <taxon>Pucciniomycetes</taxon>
        <taxon>Pucciniales</taxon>
        <taxon>Phakopsoraceae</taxon>
        <taxon>Phakopsora</taxon>
    </lineage>
</organism>
<gene>
    <name evidence="11" type="ORF">PPACK8108_LOCUS1526</name>
</gene>
<evidence type="ECO:0000256" key="7">
    <source>
        <dbReference type="ARBA" id="ARBA00023136"/>
    </source>
</evidence>
<dbReference type="GO" id="GO:0008374">
    <property type="term" value="F:O-acyltransferase activity"/>
    <property type="evidence" value="ECO:0007669"/>
    <property type="project" value="InterPro"/>
</dbReference>
<dbReference type="Proteomes" id="UP001153365">
    <property type="component" value="Unassembled WGS sequence"/>
</dbReference>
<sequence>MSSIMNQKFQNCSSFFGQMMAQDYRFVNFKPVLLPLVISFAMLWSSAVSLPEPGYFPICFRLAMVPILLTLAFDIGTNKSYSLGSPLRDVIFSYWACLIVFRILDMAVVSLWDESPAPKWIKPRKKILKSAPSEGLEGDMKSSNEKEVNTATPTNRESVQYLWTTVPHPPLLSFERALYGLDVVLLNRPGTPWLFPWRLRSLDWSLPALNRQRKKELNFGQPEWPFLIALVQQIFHITAHYYIRNLDLDGKREGARNLWQINLKDQILVTFALGAIIAFGTSLEEAIVFPLLIKTKILPPTALLGQSRRAILSDGLVELWGYRWHHNWRRSFVRTARLFPAGMTAPGNAIWSFFLSGTMHSIMFSRVYPIPRLSNPCTLIPILWEPGIMFFFISQGIGTVIEKYLFPNVKTKPNLLRRFWMYAVLIGTGRHLVNSMIIKGWLSAYEWNQLNYGNVLSDFFGWRLFA</sequence>
<dbReference type="InterPro" id="IPR032805">
    <property type="entry name" value="Wax_synthase_dom"/>
</dbReference>
<evidence type="ECO:0000256" key="9">
    <source>
        <dbReference type="SAM" id="Phobius"/>
    </source>
</evidence>
<keyword evidence="5 9" id="KW-0812">Transmembrane</keyword>
<name>A0AAV0AIG7_PHAPC</name>
<evidence type="ECO:0000256" key="4">
    <source>
        <dbReference type="ARBA" id="ARBA00022679"/>
    </source>
</evidence>
<reference evidence="11" key="1">
    <citation type="submission" date="2022-06" db="EMBL/GenBank/DDBJ databases">
        <authorList>
            <consortium name="SYNGENTA / RWTH Aachen University"/>
        </authorList>
    </citation>
    <scope>NUCLEOTIDE SEQUENCE</scope>
</reference>
<keyword evidence="7 9" id="KW-0472">Membrane</keyword>
<protein>
    <recommendedName>
        <fullName evidence="10">Wax synthase domain-containing protein</fullName>
    </recommendedName>
</protein>
<comment type="similarity">
    <text evidence="3">Belongs to the wax synthase family.</text>
</comment>